<protein>
    <submittedName>
        <fullName evidence="1">SH3 domain-containing protein</fullName>
    </submittedName>
</protein>
<reference evidence="2" key="1">
    <citation type="submission" date="2019-01" db="EMBL/GenBank/DDBJ databases">
        <title>Draft genomes of a novel of Sporanaerobacter strains.</title>
        <authorList>
            <person name="Ma S."/>
        </authorList>
    </citation>
    <scope>NUCLEOTIDE SEQUENCE [LARGE SCALE GENOMIC DNA]</scope>
    <source>
        <strain evidence="2">NJN-17</strain>
    </source>
</reference>
<sequence>MNRIFNSPSMQIIQRQQKRCEDLMGFTSAIESMMQAQERMKQITAPLEGLYDFNNRMNSIEYVMNSIPNITNNFLVGIVNCNEIFPALDLLKDAERIKRCFGNSLLYKFIEEEIREIPIDNIPETFNNCIDWEGFTLSDVDSKNPTLNNQVEEKCNEKHEYIKLFLIVFLMPLIVNILSNTIYDNTIAKNNKIVFISTENIIEDYFVVESVLNNENRIFFVGDKVIKPRVKPDCSSAVVGNLEPGRVVYAIEKKKKWIHILWKNEKGEECCGWIQNWKLEYLILE</sequence>
<dbReference type="EMBL" id="CP035282">
    <property type="protein sequence ID" value="QAT60290.1"/>
    <property type="molecule type" value="Genomic_DNA"/>
</dbReference>
<evidence type="ECO:0000313" key="2">
    <source>
        <dbReference type="Proteomes" id="UP000287969"/>
    </source>
</evidence>
<accession>A0A410Q8H5</accession>
<organism evidence="1 2">
    <name type="scientific">Acidilutibacter cellobiosedens</name>
    <dbReference type="NCBI Taxonomy" id="2507161"/>
    <lineage>
        <taxon>Bacteria</taxon>
        <taxon>Bacillati</taxon>
        <taxon>Bacillota</taxon>
        <taxon>Tissierellia</taxon>
        <taxon>Tissierellales</taxon>
        <taxon>Acidilutibacteraceae</taxon>
        <taxon>Acidilutibacter</taxon>
    </lineage>
</organism>
<dbReference type="AlphaFoldDB" id="A0A410Q8H5"/>
<dbReference type="Proteomes" id="UP000287969">
    <property type="component" value="Chromosome"/>
</dbReference>
<name>A0A410Q8H5_9FIRM</name>
<proteinExistence type="predicted"/>
<keyword evidence="2" id="KW-1185">Reference proteome</keyword>
<evidence type="ECO:0000313" key="1">
    <source>
        <dbReference type="EMBL" id="QAT60290.1"/>
    </source>
</evidence>
<dbReference type="OrthoDB" id="2043295at2"/>
<gene>
    <name evidence="1" type="ORF">EQM13_01240</name>
</gene>
<dbReference type="KEGG" id="spoa:EQM13_01240"/>